<dbReference type="AlphaFoldDB" id="A0A8C0SYS2"/>
<reference evidence="2" key="3">
    <citation type="submission" date="2025-05" db="UniProtKB">
        <authorList>
            <consortium name="Ensembl"/>
        </authorList>
    </citation>
    <scope>IDENTIFICATION</scope>
</reference>
<reference evidence="1 3" key="1">
    <citation type="journal article" date="2005" name="Nature">
        <title>Genome sequence, comparative analysis and haplotype structure of the domestic dog.</title>
        <authorList>
            <consortium name="Broad Sequencing Platform"/>
            <person name="Lindblad-Toh K."/>
            <person name="Wade C.M."/>
            <person name="Mikkelsen T.S."/>
            <person name="Karlsson E.K."/>
            <person name="Jaffe D.B."/>
            <person name="Kamal M."/>
            <person name="Clamp M."/>
            <person name="Chang J.L."/>
            <person name="Kulbokas E.J. III"/>
            <person name="Zody M.C."/>
            <person name="Mauceli E."/>
            <person name="Xie X."/>
            <person name="Breen M."/>
            <person name="Wayne R.K."/>
            <person name="Ostrander E.A."/>
            <person name="Ponting C.P."/>
            <person name="Galibert F."/>
            <person name="Smith D.R."/>
            <person name="DeJong P.J."/>
            <person name="Kirkness E."/>
            <person name="Alvarez P."/>
            <person name="Biagi T."/>
            <person name="Brockman W."/>
            <person name="Butler J."/>
            <person name="Chin C.W."/>
            <person name="Cook A."/>
            <person name="Cuff J."/>
            <person name="Daly M.J."/>
            <person name="DeCaprio D."/>
            <person name="Gnerre S."/>
            <person name="Grabherr M."/>
            <person name="Kellis M."/>
            <person name="Kleber M."/>
            <person name="Bardeleben C."/>
            <person name="Goodstadt L."/>
            <person name="Heger A."/>
            <person name="Hitte C."/>
            <person name="Kim L."/>
            <person name="Koepfli K.P."/>
            <person name="Parker H.G."/>
            <person name="Pollinger J.P."/>
            <person name="Searle S.M."/>
            <person name="Sutter N.B."/>
            <person name="Thomas R."/>
            <person name="Webber C."/>
            <person name="Baldwin J."/>
            <person name="Abebe A."/>
            <person name="Abouelleil A."/>
            <person name="Aftuck L."/>
            <person name="Ait-Zahra M."/>
            <person name="Aldredge T."/>
            <person name="Allen N."/>
            <person name="An P."/>
            <person name="Anderson S."/>
            <person name="Antoine C."/>
            <person name="Arachchi H."/>
            <person name="Aslam A."/>
            <person name="Ayotte L."/>
            <person name="Bachantsang P."/>
            <person name="Barry A."/>
            <person name="Bayul T."/>
            <person name="Benamara M."/>
            <person name="Berlin A."/>
            <person name="Bessette D."/>
            <person name="Blitshteyn B."/>
            <person name="Bloom T."/>
            <person name="Blye J."/>
            <person name="Boguslavskiy L."/>
            <person name="Bonnet C."/>
            <person name="Boukhgalter B."/>
            <person name="Brown A."/>
            <person name="Cahill P."/>
            <person name="Calixte N."/>
            <person name="Camarata J."/>
            <person name="Cheshatsang Y."/>
            <person name="Chu J."/>
            <person name="Citroen M."/>
            <person name="Collymore A."/>
            <person name="Cooke P."/>
            <person name="Dawoe T."/>
            <person name="Daza R."/>
            <person name="Decktor K."/>
            <person name="DeGray S."/>
            <person name="Dhargay N."/>
            <person name="Dooley K."/>
            <person name="Dooley K."/>
            <person name="Dorje P."/>
            <person name="Dorjee K."/>
            <person name="Dorris L."/>
            <person name="Duffey N."/>
            <person name="Dupes A."/>
            <person name="Egbiremolen O."/>
            <person name="Elong R."/>
            <person name="Falk J."/>
            <person name="Farina A."/>
            <person name="Faro S."/>
            <person name="Ferguson D."/>
            <person name="Ferreira P."/>
            <person name="Fisher S."/>
            <person name="FitzGerald M."/>
            <person name="Foley K."/>
            <person name="Foley C."/>
            <person name="Franke A."/>
            <person name="Friedrich D."/>
            <person name="Gage D."/>
            <person name="Garber M."/>
            <person name="Gearin G."/>
            <person name="Giannoukos G."/>
            <person name="Goode T."/>
            <person name="Goyette A."/>
            <person name="Graham J."/>
            <person name="Grandbois E."/>
            <person name="Gyaltsen K."/>
            <person name="Hafez N."/>
            <person name="Hagopian D."/>
            <person name="Hagos B."/>
            <person name="Hall J."/>
            <person name="Healy C."/>
            <person name="Hegarty R."/>
            <person name="Honan T."/>
            <person name="Horn A."/>
            <person name="Houde N."/>
            <person name="Hughes L."/>
            <person name="Hunnicutt L."/>
            <person name="Husby M."/>
            <person name="Jester B."/>
            <person name="Jones C."/>
            <person name="Kamat A."/>
            <person name="Kanga B."/>
            <person name="Kells C."/>
            <person name="Khazanovich D."/>
            <person name="Kieu A.C."/>
            <person name="Kisner P."/>
            <person name="Kumar M."/>
            <person name="Lance K."/>
            <person name="Landers T."/>
            <person name="Lara M."/>
            <person name="Lee W."/>
            <person name="Leger J.P."/>
            <person name="Lennon N."/>
            <person name="Leuper L."/>
            <person name="LeVine S."/>
            <person name="Liu J."/>
            <person name="Liu X."/>
            <person name="Lokyitsang Y."/>
            <person name="Lokyitsang T."/>
            <person name="Lui A."/>
            <person name="Macdonald J."/>
            <person name="Major J."/>
            <person name="Marabella R."/>
            <person name="Maru K."/>
            <person name="Matthews C."/>
            <person name="McDonough S."/>
            <person name="Mehta T."/>
            <person name="Meldrim J."/>
            <person name="Melnikov A."/>
            <person name="Meneus L."/>
            <person name="Mihalev A."/>
            <person name="Mihova T."/>
            <person name="Miller K."/>
            <person name="Mittelman R."/>
            <person name="Mlenga V."/>
            <person name="Mulrain L."/>
            <person name="Munson G."/>
            <person name="Navidi A."/>
            <person name="Naylor J."/>
            <person name="Nguyen T."/>
            <person name="Nguyen N."/>
            <person name="Nguyen C."/>
            <person name="Nguyen T."/>
            <person name="Nicol R."/>
            <person name="Norbu N."/>
            <person name="Norbu C."/>
            <person name="Novod N."/>
            <person name="Nyima T."/>
            <person name="Olandt P."/>
            <person name="O'Neill B."/>
            <person name="O'Neill K."/>
            <person name="Osman S."/>
            <person name="Oyono L."/>
            <person name="Patti C."/>
            <person name="Perrin D."/>
            <person name="Phunkhang P."/>
            <person name="Pierre F."/>
            <person name="Priest M."/>
            <person name="Rachupka A."/>
            <person name="Raghuraman S."/>
            <person name="Rameau R."/>
            <person name="Ray V."/>
            <person name="Raymond C."/>
            <person name="Rege F."/>
            <person name="Rise C."/>
            <person name="Rogers J."/>
            <person name="Rogov P."/>
            <person name="Sahalie J."/>
            <person name="Settipalli S."/>
            <person name="Sharpe T."/>
            <person name="Shea T."/>
            <person name="Sheehan M."/>
            <person name="Sherpa N."/>
            <person name="Shi J."/>
            <person name="Shih D."/>
            <person name="Sloan J."/>
            <person name="Smith C."/>
            <person name="Sparrow T."/>
            <person name="Stalker J."/>
            <person name="Stange-Thomann N."/>
            <person name="Stavropoulos S."/>
            <person name="Stone C."/>
            <person name="Stone S."/>
            <person name="Sykes S."/>
            <person name="Tchuinga P."/>
            <person name="Tenzing P."/>
            <person name="Tesfaye S."/>
            <person name="Thoulutsang D."/>
            <person name="Thoulutsang Y."/>
            <person name="Topham K."/>
            <person name="Topping I."/>
            <person name="Tsamla T."/>
            <person name="Vassiliev H."/>
            <person name="Venkataraman V."/>
            <person name="Vo A."/>
            <person name="Wangchuk T."/>
            <person name="Wangdi T."/>
            <person name="Weiand M."/>
            <person name="Wilkinson J."/>
            <person name="Wilson A."/>
            <person name="Yadav S."/>
            <person name="Yang S."/>
            <person name="Yang X."/>
            <person name="Young G."/>
            <person name="Yu Q."/>
            <person name="Zainoun J."/>
            <person name="Zembek L."/>
            <person name="Zimmer A."/>
            <person name="Lander E.S."/>
        </authorList>
    </citation>
    <scope>NUCLEOTIDE SEQUENCE [LARGE SCALE GENOMIC DNA]</scope>
    <source>
        <strain evidence="1">Boxer</strain>
    </source>
</reference>
<dbReference type="Proteomes" id="UP000002254">
    <property type="component" value="Chromosome 6"/>
</dbReference>
<accession>A0A8C0SYS2</accession>
<dbReference type="Ensembl" id="ENSCAFT00040032009.1">
    <property type="protein sequence ID" value="ENSCAFP00040027828.1"/>
    <property type="gene ID" value="ENSCAFG00040017323.1"/>
</dbReference>
<name>A0A8C0SYS2_CANLF</name>
<proteinExistence type="predicted"/>
<evidence type="ECO:0000313" key="3">
    <source>
        <dbReference type="Proteomes" id="UP000002254"/>
    </source>
</evidence>
<evidence type="ECO:0000313" key="1">
    <source>
        <dbReference type="Ensembl" id="ENSCAFP00000070901.1"/>
    </source>
</evidence>
<reference evidence="2" key="2">
    <citation type="submission" date="2018-10" db="EMBL/GenBank/DDBJ databases">
        <title>De novo assembly of a Great Dane genome.</title>
        <authorList>
            <person name="Kidd J.M."/>
            <person name="Pendleton A.L."/>
            <person name="Shen F."/>
            <person name="Emery S."/>
        </authorList>
    </citation>
    <scope>NUCLEOTIDE SEQUENCE [LARGE SCALE GENOMIC DNA]</scope>
    <source>
        <strain evidence="2">Great Dane</strain>
    </source>
</reference>
<dbReference type="Proteomes" id="UP000694542">
    <property type="component" value="Chromosome 6"/>
</dbReference>
<evidence type="ECO:0000313" key="2">
    <source>
        <dbReference type="Ensembl" id="ENSCAFP00040027828.1"/>
    </source>
</evidence>
<sequence>MLSWTRGLGSDLGRLLGQADGSTTSLTGHIFNVTRDVLMKGREKVDENCRVCYGRTPVESEKPFKFYKLRKQSLPGKWKNLKKEYNP</sequence>
<evidence type="ECO:0000313" key="4">
    <source>
        <dbReference type="Proteomes" id="UP000694542"/>
    </source>
</evidence>
<organism evidence="2 4">
    <name type="scientific">Canis lupus familiaris</name>
    <name type="common">Dog</name>
    <name type="synonym">Canis familiaris</name>
    <dbReference type="NCBI Taxonomy" id="9615"/>
    <lineage>
        <taxon>Eukaryota</taxon>
        <taxon>Metazoa</taxon>
        <taxon>Chordata</taxon>
        <taxon>Craniata</taxon>
        <taxon>Vertebrata</taxon>
        <taxon>Euteleostomi</taxon>
        <taxon>Mammalia</taxon>
        <taxon>Eutheria</taxon>
        <taxon>Laurasiatheria</taxon>
        <taxon>Carnivora</taxon>
        <taxon>Caniformia</taxon>
        <taxon>Canidae</taxon>
        <taxon>Canis</taxon>
    </lineage>
</organism>
<dbReference type="Ensembl" id="ENSCAFT00000098202.1">
    <property type="protein sequence ID" value="ENSCAFP00000070901.1"/>
    <property type="gene ID" value="ENSCAFG00000051946.1"/>
</dbReference>
<protein>
    <submittedName>
        <fullName evidence="2">Uncharacterized protein</fullName>
    </submittedName>
</protein>